<dbReference type="VEuPathDB" id="FungiDB:HCDG_04156"/>
<accession>C6HD75</accession>
<name>C6HD75_AJECH</name>
<evidence type="ECO:0000313" key="3">
    <source>
        <dbReference type="Proteomes" id="UP000002624"/>
    </source>
</evidence>
<proteinExistence type="predicted"/>
<feature type="region of interest" description="Disordered" evidence="1">
    <location>
        <begin position="141"/>
        <end position="187"/>
    </location>
</feature>
<dbReference type="Proteomes" id="UP000002624">
    <property type="component" value="Unassembled WGS sequence"/>
</dbReference>
<dbReference type="AlphaFoldDB" id="C6HD75"/>
<dbReference type="EMBL" id="GG692423">
    <property type="protein sequence ID" value="EER41509.1"/>
    <property type="molecule type" value="Genomic_DNA"/>
</dbReference>
<evidence type="ECO:0000313" key="2">
    <source>
        <dbReference type="EMBL" id="EER41509.1"/>
    </source>
</evidence>
<evidence type="ECO:0000256" key="1">
    <source>
        <dbReference type="SAM" id="MobiDB-lite"/>
    </source>
</evidence>
<dbReference type="HOGENOM" id="CLU_1447279_0_0_1"/>
<reference evidence="3" key="1">
    <citation type="submission" date="2009-05" db="EMBL/GenBank/DDBJ databases">
        <title>The genome sequence of Ajellomyces capsulatus strain H143.</title>
        <authorList>
            <person name="Champion M."/>
            <person name="Cuomo C.A."/>
            <person name="Ma L.-J."/>
            <person name="Henn M.R."/>
            <person name="Sil A."/>
            <person name="Goldman B."/>
            <person name="Young S.K."/>
            <person name="Kodira C.D."/>
            <person name="Zeng Q."/>
            <person name="Koehrsen M."/>
            <person name="Alvarado L."/>
            <person name="Berlin A.M."/>
            <person name="Borenstein D."/>
            <person name="Chen Z."/>
            <person name="Engels R."/>
            <person name="Freedman E."/>
            <person name="Gellesch M."/>
            <person name="Goldberg J."/>
            <person name="Griggs A."/>
            <person name="Gujja S."/>
            <person name="Heiman D.I."/>
            <person name="Hepburn T.A."/>
            <person name="Howarth C."/>
            <person name="Jen D."/>
            <person name="Larson L."/>
            <person name="Lewis B."/>
            <person name="Mehta T."/>
            <person name="Park D."/>
            <person name="Pearson M."/>
            <person name="Roberts A."/>
            <person name="Saif S."/>
            <person name="Shea T.D."/>
            <person name="Shenoy N."/>
            <person name="Sisk P."/>
            <person name="Stolte C."/>
            <person name="Sykes S."/>
            <person name="Walk T."/>
            <person name="White J."/>
            <person name="Yandava C."/>
            <person name="Klein B."/>
            <person name="McEwen J.G."/>
            <person name="Puccia R."/>
            <person name="Goldman G.H."/>
            <person name="Felipe M.S."/>
            <person name="Nino-Vega G."/>
            <person name="San-Blas G."/>
            <person name="Taylor J.W."/>
            <person name="Mendoza L."/>
            <person name="Galagan J.E."/>
            <person name="Nusbaum C."/>
            <person name="Birren B.W."/>
        </authorList>
    </citation>
    <scope>NUCLEOTIDE SEQUENCE [LARGE SCALE GENOMIC DNA]</scope>
    <source>
        <strain evidence="3">H143</strain>
    </source>
</reference>
<gene>
    <name evidence="2" type="ORF">HCDG_04156</name>
</gene>
<feature type="compositionally biased region" description="Polar residues" evidence="1">
    <location>
        <begin position="167"/>
        <end position="177"/>
    </location>
</feature>
<organism evidence="2 3">
    <name type="scientific">Ajellomyces capsulatus (strain H143)</name>
    <name type="common">Darling's disease fungus</name>
    <name type="synonym">Histoplasma capsulatum</name>
    <dbReference type="NCBI Taxonomy" id="544712"/>
    <lineage>
        <taxon>Eukaryota</taxon>
        <taxon>Fungi</taxon>
        <taxon>Dikarya</taxon>
        <taxon>Ascomycota</taxon>
        <taxon>Pezizomycotina</taxon>
        <taxon>Eurotiomycetes</taxon>
        <taxon>Eurotiomycetidae</taxon>
        <taxon>Onygenales</taxon>
        <taxon>Ajellomycetaceae</taxon>
        <taxon>Histoplasma</taxon>
    </lineage>
</organism>
<protein>
    <submittedName>
        <fullName evidence="2">Uncharacterized protein</fullName>
    </submittedName>
</protein>
<sequence length="187" mass="21676">MPETAALVIFMRQRIRSRWISGRHVVGRLDEALGMDLACRRRWRGRNVKNAIERDMCGMSLLFMSPAESYLLQNIHISLESFKHTPLSSNTHLYHQIRTFIIKFANMLHNTHCSTASQACKRTPTTLCLYLLKLSVSDVPDVPDNNENSTDDEKKKKKEEKKKTQSEDSQFLQTSISEPEISFRLYE</sequence>